<organism evidence="1 2">
    <name type="scientific">Fusarium oxysporum f. sp. raphani</name>
    <dbReference type="NCBI Taxonomy" id="96318"/>
    <lineage>
        <taxon>Eukaryota</taxon>
        <taxon>Fungi</taxon>
        <taxon>Dikarya</taxon>
        <taxon>Ascomycota</taxon>
        <taxon>Pezizomycotina</taxon>
        <taxon>Sordariomycetes</taxon>
        <taxon>Hypocreomycetidae</taxon>
        <taxon>Hypocreales</taxon>
        <taxon>Nectriaceae</taxon>
        <taxon>Fusarium</taxon>
        <taxon>Fusarium oxysporum species complex</taxon>
    </lineage>
</organism>
<proteinExistence type="predicted"/>
<reference evidence="1" key="1">
    <citation type="submission" date="2021-04" db="EMBL/GenBank/DDBJ databases">
        <title>First draft genome resource for Brassicaceae pathogens Fusarium oxysporum f. sp. raphani and Fusarium oxysporum f. sp. rapae.</title>
        <authorList>
            <person name="Asai S."/>
        </authorList>
    </citation>
    <scope>NUCLEOTIDE SEQUENCE</scope>
    <source>
        <strain evidence="1">Tf1262</strain>
    </source>
</reference>
<protein>
    <recommendedName>
        <fullName evidence="3">Chromo domain-containing protein</fullName>
    </recommendedName>
</protein>
<sequence length="174" mass="19785">MPSIPVVHCTFNTLTVTNDIHTTTTSNLLTAHLPEMAPLASATDSWTITSSPMDDVRPNFLILKHKIDLASHQHGPFVALFLQGRKSKTRWEGWVDERFVHERDEAKLLAYWQKVGGRDAKGLRDACPLRIAYAHLHRRSGQGTEYFVQYVGHPNDGTINQWEPESKVLEAQWD</sequence>
<evidence type="ECO:0000313" key="1">
    <source>
        <dbReference type="EMBL" id="KAG7435549.1"/>
    </source>
</evidence>
<accession>A0A8J5Q9D1</accession>
<dbReference type="EMBL" id="JAELUR010000002">
    <property type="protein sequence ID" value="KAG7435549.1"/>
    <property type="molecule type" value="Genomic_DNA"/>
</dbReference>
<evidence type="ECO:0000313" key="2">
    <source>
        <dbReference type="Proteomes" id="UP000693942"/>
    </source>
</evidence>
<dbReference type="Proteomes" id="UP000693942">
    <property type="component" value="Unassembled WGS sequence"/>
</dbReference>
<evidence type="ECO:0008006" key="3">
    <source>
        <dbReference type="Google" id="ProtNLM"/>
    </source>
</evidence>
<gene>
    <name evidence="1" type="ORF">Forpi1262_v002163</name>
</gene>
<name>A0A8J5Q9D1_FUSOX</name>
<dbReference type="CDD" id="cd00024">
    <property type="entry name" value="CD_CSD"/>
    <property type="match status" value="1"/>
</dbReference>
<dbReference type="AlphaFoldDB" id="A0A8J5Q9D1"/>
<comment type="caution">
    <text evidence="1">The sequence shown here is derived from an EMBL/GenBank/DDBJ whole genome shotgun (WGS) entry which is preliminary data.</text>
</comment>